<dbReference type="PANTHER" id="PTHR37013">
    <property type="entry name" value="INTEGRAL MEMBRANE PROTEIN (AFU_ORTHOLOGUE AFUA_1G05950)-RELATED"/>
    <property type="match status" value="1"/>
</dbReference>
<feature type="transmembrane region" description="Helical" evidence="2">
    <location>
        <begin position="163"/>
        <end position="187"/>
    </location>
</feature>
<dbReference type="PANTHER" id="PTHR37013:SF7">
    <property type="entry name" value="INTEGRAL MEMBRANE PROTEIN"/>
    <property type="match status" value="1"/>
</dbReference>
<evidence type="ECO:0000256" key="2">
    <source>
        <dbReference type="SAM" id="Phobius"/>
    </source>
</evidence>
<dbReference type="GeneID" id="34575264"/>
<reference evidence="4 5" key="1">
    <citation type="journal article" date="2016" name="Sci. Rep.">
        <title>Penicillium arizonense, a new, genome sequenced fungal species, reveals a high chemical diversity in secreted metabolites.</title>
        <authorList>
            <person name="Grijseels S."/>
            <person name="Nielsen J.C."/>
            <person name="Randelovic M."/>
            <person name="Nielsen J."/>
            <person name="Nielsen K.F."/>
            <person name="Workman M."/>
            <person name="Frisvad J.C."/>
        </authorList>
    </citation>
    <scope>NUCLEOTIDE SEQUENCE [LARGE SCALE GENOMIC DNA]</scope>
    <source>
        <strain evidence="4 5">CBS 141311</strain>
    </source>
</reference>
<evidence type="ECO:0000313" key="4">
    <source>
        <dbReference type="EMBL" id="OGE54573.1"/>
    </source>
</evidence>
<feature type="compositionally biased region" description="Polar residues" evidence="1">
    <location>
        <begin position="329"/>
        <end position="338"/>
    </location>
</feature>
<dbReference type="RefSeq" id="XP_022490007.1">
    <property type="nucleotide sequence ID" value="XM_022630530.1"/>
</dbReference>
<name>A0A1F5LMZ2_PENAI</name>
<protein>
    <recommendedName>
        <fullName evidence="3">DUF7703 domain-containing protein</fullName>
    </recommendedName>
</protein>
<feature type="domain" description="DUF7703" evidence="3">
    <location>
        <begin position="23"/>
        <end position="254"/>
    </location>
</feature>
<feature type="region of interest" description="Disordered" evidence="1">
    <location>
        <begin position="262"/>
        <end position="283"/>
    </location>
</feature>
<proteinExistence type="predicted"/>
<feature type="transmembrane region" description="Helical" evidence="2">
    <location>
        <begin position="22"/>
        <end position="43"/>
    </location>
</feature>
<feature type="transmembrane region" description="Helical" evidence="2">
    <location>
        <begin position="121"/>
        <end position="143"/>
    </location>
</feature>
<evidence type="ECO:0000256" key="1">
    <source>
        <dbReference type="SAM" id="MobiDB-lite"/>
    </source>
</evidence>
<comment type="caution">
    <text evidence="4">The sequence shown here is derived from an EMBL/GenBank/DDBJ whole genome shotgun (WGS) entry which is preliminary data.</text>
</comment>
<feature type="transmembrane region" description="Helical" evidence="2">
    <location>
        <begin position="199"/>
        <end position="222"/>
    </location>
</feature>
<feature type="compositionally biased region" description="Basic and acidic residues" evidence="1">
    <location>
        <begin position="263"/>
        <end position="283"/>
    </location>
</feature>
<keyword evidence="2" id="KW-0812">Transmembrane</keyword>
<keyword evidence="2" id="KW-1133">Transmembrane helix</keyword>
<dbReference type="Pfam" id="PF24802">
    <property type="entry name" value="DUF7703"/>
    <property type="match status" value="1"/>
</dbReference>
<feature type="transmembrane region" description="Helical" evidence="2">
    <location>
        <begin position="88"/>
        <end position="109"/>
    </location>
</feature>
<sequence length="350" mass="39720">MSHGNNGFTGGIYTNRRCLDEILFATFIGLSWYNAVELVVLCFTRFKRWRGIYFWSLLVASAGIIPYGLGLFLKFFNVVRHNYLGTHTLVTIGWCCMVTGQSMVLWSRLHLIVWNHRVLRGILYLIIFDAIIFHIPTAVVAFGTNAPTHPAPFVKGYNILERVQLIGFCIQETLLSAIYIWGTLKFLRSTNETRYRYILYELLLISVIIILLDGSLVGTQYAGLYSVQTTFKALVYSIKLKLEWAILRKLIKAVKVGLPPERCSTEHPKPDSQIPEKSETERCAEDPYMCTGARLSMQGTSPELPSEPSRVLTTTTQVLARDLRRVGQGSHQETNSEVSVLIKPTKTYEE</sequence>
<feature type="region of interest" description="Disordered" evidence="1">
    <location>
        <begin position="325"/>
        <end position="350"/>
    </location>
</feature>
<evidence type="ECO:0000313" key="5">
    <source>
        <dbReference type="Proteomes" id="UP000177622"/>
    </source>
</evidence>
<feature type="transmembrane region" description="Helical" evidence="2">
    <location>
        <begin position="52"/>
        <end position="76"/>
    </location>
</feature>
<dbReference type="OrthoDB" id="405906at2759"/>
<evidence type="ECO:0000259" key="3">
    <source>
        <dbReference type="Pfam" id="PF24802"/>
    </source>
</evidence>
<gene>
    <name evidence="4" type="ORF">PENARI_c006G09277</name>
</gene>
<dbReference type="InterPro" id="IPR056120">
    <property type="entry name" value="DUF7703"/>
</dbReference>
<keyword evidence="2" id="KW-0472">Membrane</keyword>
<accession>A0A1F5LMZ2</accession>
<dbReference type="AlphaFoldDB" id="A0A1F5LMZ2"/>
<keyword evidence="5" id="KW-1185">Reference proteome</keyword>
<dbReference type="Proteomes" id="UP000177622">
    <property type="component" value="Unassembled WGS sequence"/>
</dbReference>
<dbReference type="EMBL" id="LXJU01000006">
    <property type="protein sequence ID" value="OGE54573.1"/>
    <property type="molecule type" value="Genomic_DNA"/>
</dbReference>
<organism evidence="4 5">
    <name type="scientific">Penicillium arizonense</name>
    <dbReference type="NCBI Taxonomy" id="1835702"/>
    <lineage>
        <taxon>Eukaryota</taxon>
        <taxon>Fungi</taxon>
        <taxon>Dikarya</taxon>
        <taxon>Ascomycota</taxon>
        <taxon>Pezizomycotina</taxon>
        <taxon>Eurotiomycetes</taxon>
        <taxon>Eurotiomycetidae</taxon>
        <taxon>Eurotiales</taxon>
        <taxon>Aspergillaceae</taxon>
        <taxon>Penicillium</taxon>
    </lineage>
</organism>